<dbReference type="InterPro" id="IPR011020">
    <property type="entry name" value="HTTM-like"/>
</dbReference>
<evidence type="ECO:0000256" key="1">
    <source>
        <dbReference type="ARBA" id="ARBA00004127"/>
    </source>
</evidence>
<dbReference type="GO" id="GO:0012505">
    <property type="term" value="C:endomembrane system"/>
    <property type="evidence" value="ECO:0007669"/>
    <property type="project" value="UniProtKB-SubCell"/>
</dbReference>
<evidence type="ECO:0000256" key="2">
    <source>
        <dbReference type="ARBA" id="ARBA00022692"/>
    </source>
</evidence>
<dbReference type="Proteomes" id="UP000000343">
    <property type="component" value="Chromosome"/>
</dbReference>
<sequence length="305" mass="35608">MQDLRRKADAFFFQPISPYPLAAYRILFGTCVATTLLLLHRDWMAWFGMHGWVSPETIHKAESGFRLNAFDLLPNDDGWVRLCFWIFLSASLALVLGFCSRLSSAIVFLALNALNQRMPLILHGGDTFLRAAAFFLVFCPSGMVWSVDALIRKRRHILRPITIKPWAQRLIQYQLVLIYLSSFLWKIKGEPWRSGTALFYVWHLRELQRFPVPSLFHNSAAVHIESWSVLVFELAFPLLIWLKRFRVSLLTIGILFHLTLEYALNIPMFQWDMLSAYVLFVDPYALERGIRHFFKVWKRRQVGTA</sequence>
<keyword evidence="2 5" id="KW-0812">Transmembrane</keyword>
<feature type="transmembrane region" description="Helical" evidence="5">
    <location>
        <begin position="82"/>
        <end position="111"/>
    </location>
</feature>
<keyword evidence="4 5" id="KW-0472">Membrane</keyword>
<dbReference type="OrthoDB" id="128729at2"/>
<keyword evidence="3 5" id="KW-1133">Transmembrane helix</keyword>
<dbReference type="InterPro" id="IPR052964">
    <property type="entry name" value="Sporulation_signal_mat"/>
</dbReference>
<organism evidence="8">
    <name type="scientific">Granulicella tundricola (strain ATCC BAA-1859 / DSM 23138 / MP5ACTX9)</name>
    <dbReference type="NCBI Taxonomy" id="1198114"/>
    <lineage>
        <taxon>Bacteria</taxon>
        <taxon>Pseudomonadati</taxon>
        <taxon>Acidobacteriota</taxon>
        <taxon>Terriglobia</taxon>
        <taxon>Terriglobales</taxon>
        <taxon>Acidobacteriaceae</taxon>
        <taxon>Granulicella</taxon>
    </lineage>
</organism>
<dbReference type="eggNOG" id="COG3011">
    <property type="taxonomic scope" value="Bacteria"/>
</dbReference>
<dbReference type="PANTHER" id="PTHR39535:SF2">
    <property type="entry name" value="HTTM DOMAIN-CONTAINING PROTEIN"/>
    <property type="match status" value="1"/>
</dbReference>
<evidence type="ECO:0000256" key="5">
    <source>
        <dbReference type="SAM" id="Phobius"/>
    </source>
</evidence>
<name>E8X0V6_GRATM</name>
<comment type="subcellular location">
    <subcellularLocation>
        <location evidence="1">Endomembrane system</location>
        <topology evidence="1">Multi-pass membrane protein</topology>
    </subcellularLocation>
</comment>
<dbReference type="EMBL" id="CP002480">
    <property type="protein sequence ID" value="ADW70140.1"/>
    <property type="molecule type" value="Genomic_DNA"/>
</dbReference>
<proteinExistence type="predicted"/>
<evidence type="ECO:0000256" key="4">
    <source>
        <dbReference type="ARBA" id="ARBA00023136"/>
    </source>
</evidence>
<accession>E8X0V6</accession>
<dbReference type="HOGENOM" id="CLU_045120_0_1_0"/>
<feature type="transmembrane region" description="Helical" evidence="5">
    <location>
        <begin position="22"/>
        <end position="39"/>
    </location>
</feature>
<reference evidence="8" key="1">
    <citation type="submission" date="2011-01" db="EMBL/GenBank/DDBJ databases">
        <title>Complete sequence of chromosome of Acidobacterium sp. MP5ACTX9.</title>
        <authorList>
            <consortium name="US DOE Joint Genome Institute"/>
            <person name="Lucas S."/>
            <person name="Copeland A."/>
            <person name="Lapidus A."/>
            <person name="Cheng J.-F."/>
            <person name="Goodwin L."/>
            <person name="Pitluck S."/>
            <person name="Teshima H."/>
            <person name="Detter J.C."/>
            <person name="Han C."/>
            <person name="Tapia R."/>
            <person name="Land M."/>
            <person name="Hauser L."/>
            <person name="Kyrpides N."/>
            <person name="Ivanova N."/>
            <person name="Ovchinnikova G."/>
            <person name="Pagani I."/>
            <person name="Rawat S.R."/>
            <person name="Mannisto M."/>
            <person name="Haggblom M.M."/>
            <person name="Woyke T."/>
        </authorList>
    </citation>
    <scope>NUCLEOTIDE SEQUENCE [LARGE SCALE GENOMIC DNA]</scope>
    <source>
        <strain evidence="8">MP5ACTX9</strain>
    </source>
</reference>
<keyword evidence="8" id="KW-1185">Reference proteome</keyword>
<dbReference type="AlphaFoldDB" id="E8X0V6"/>
<dbReference type="InterPro" id="IPR053934">
    <property type="entry name" value="HTTM_dom"/>
</dbReference>
<feature type="transmembrane region" description="Helical" evidence="5">
    <location>
        <begin position="220"/>
        <end position="242"/>
    </location>
</feature>
<evidence type="ECO:0000256" key="3">
    <source>
        <dbReference type="ARBA" id="ARBA00022989"/>
    </source>
</evidence>
<dbReference type="PANTHER" id="PTHR39535">
    <property type="entry name" value="SPORULATION-DELAYING PROTEIN SDPB"/>
    <property type="match status" value="1"/>
</dbReference>
<evidence type="ECO:0000259" key="6">
    <source>
        <dbReference type="SMART" id="SM00752"/>
    </source>
</evidence>
<dbReference type="RefSeq" id="WP_013581454.1">
    <property type="nucleotide sequence ID" value="NC_015064.1"/>
</dbReference>
<dbReference type="STRING" id="1198114.AciX9_3124"/>
<dbReference type="SMART" id="SM00752">
    <property type="entry name" value="HTTM"/>
    <property type="match status" value="1"/>
</dbReference>
<gene>
    <name evidence="7" type="ordered locus">AciX9_3124</name>
</gene>
<evidence type="ECO:0000313" key="7">
    <source>
        <dbReference type="EMBL" id="ADW70140.1"/>
    </source>
</evidence>
<feature type="domain" description="HTTM-like" evidence="6">
    <location>
        <begin position="13"/>
        <end position="285"/>
    </location>
</feature>
<dbReference type="Pfam" id="PF05090">
    <property type="entry name" value="HTTM"/>
    <property type="match status" value="1"/>
</dbReference>
<feature type="transmembrane region" description="Helical" evidence="5">
    <location>
        <begin position="131"/>
        <end position="150"/>
    </location>
</feature>
<dbReference type="PaxDb" id="1198114-AciX9_3124"/>
<feature type="transmembrane region" description="Helical" evidence="5">
    <location>
        <begin position="249"/>
        <end position="269"/>
    </location>
</feature>
<dbReference type="KEGG" id="acm:AciX9_3124"/>
<evidence type="ECO:0000313" key="8">
    <source>
        <dbReference type="Proteomes" id="UP000000343"/>
    </source>
</evidence>
<protein>
    <submittedName>
        <fullName evidence="7">HTTM domain protein</fullName>
    </submittedName>
</protein>